<dbReference type="Proteomes" id="UP001430306">
    <property type="component" value="Unassembled WGS sequence"/>
</dbReference>
<dbReference type="InterPro" id="IPR028098">
    <property type="entry name" value="Glyco_trans_4-like_N"/>
</dbReference>
<dbReference type="InterPro" id="IPR001296">
    <property type="entry name" value="Glyco_trans_1"/>
</dbReference>
<evidence type="ECO:0000256" key="1">
    <source>
        <dbReference type="ARBA" id="ARBA00022676"/>
    </source>
</evidence>
<dbReference type="Pfam" id="PF00534">
    <property type="entry name" value="Glycos_transf_1"/>
    <property type="match status" value="1"/>
</dbReference>
<comment type="caution">
    <text evidence="5">The sequence shown here is derived from an EMBL/GenBank/DDBJ whole genome shotgun (WGS) entry which is preliminary data.</text>
</comment>
<keyword evidence="6" id="KW-1185">Reference proteome</keyword>
<accession>A0ABS8NM71</accession>
<dbReference type="PANTHER" id="PTHR12526">
    <property type="entry name" value="GLYCOSYLTRANSFERASE"/>
    <property type="match status" value="1"/>
</dbReference>
<dbReference type="RefSeq" id="WP_230274513.1">
    <property type="nucleotide sequence ID" value="NZ_JAJKFW010000025.1"/>
</dbReference>
<dbReference type="PANTHER" id="PTHR12526:SF510">
    <property type="entry name" value="D-INOSITOL 3-PHOSPHATE GLYCOSYLTRANSFERASE"/>
    <property type="match status" value="1"/>
</dbReference>
<keyword evidence="2" id="KW-0808">Transferase</keyword>
<dbReference type="CDD" id="cd03811">
    <property type="entry name" value="GT4_GT28_WabH-like"/>
    <property type="match status" value="1"/>
</dbReference>
<name>A0ABS8NM71_9BACT</name>
<keyword evidence="1" id="KW-0328">Glycosyltransferase</keyword>
<dbReference type="Gene3D" id="3.40.50.2000">
    <property type="entry name" value="Glycogen Phosphorylase B"/>
    <property type="match status" value="2"/>
</dbReference>
<sequence length="374" mass="42054">MKIDLIITEMNFGGAERALTQLAIGLRDRGDEVRLFSFGTLPTPDSKPEGNDRLVQRLREEGIEIGSGGAPTSRGFPYAAMNLRRWLAKRPDALVQTFLWHANVLGMMNVSKRRPRIAGIRVAEPNTLRLMVERRTLRNVDHVVCVSRAVQDFAREQLRLPPERTSVIPNAVDVEAFASALPVDWQTLGWPSDSNVVLFVGRLHTQKGLEHLQRTVEQFAPENSNRKLVLIGNGPLQDELTRWAESVRGDRVRVLTWQSNIASWIAASRVVVLPSRYEGMPNVIMESMAAGKPVVCSRVEGSQELIGDDPSQGFEFNDDTMLVKSLDRFLSSEQLAKETGLANQARMRSQFTIDAMVDAYREVYMRVIEQERSS</sequence>
<gene>
    <name evidence="5" type="ORF">LOC71_14900</name>
</gene>
<reference evidence="5" key="1">
    <citation type="submission" date="2021-11" db="EMBL/GenBank/DDBJ databases">
        <title>Genome sequence.</title>
        <authorList>
            <person name="Sun Q."/>
        </authorList>
    </citation>
    <scope>NUCLEOTIDE SEQUENCE</scope>
    <source>
        <strain evidence="5">JC740</strain>
    </source>
</reference>
<evidence type="ECO:0000259" key="4">
    <source>
        <dbReference type="Pfam" id="PF13439"/>
    </source>
</evidence>
<dbReference type="SUPFAM" id="SSF53756">
    <property type="entry name" value="UDP-Glycosyltransferase/glycogen phosphorylase"/>
    <property type="match status" value="1"/>
</dbReference>
<proteinExistence type="predicted"/>
<dbReference type="Pfam" id="PF13439">
    <property type="entry name" value="Glyco_transf_4"/>
    <property type="match status" value="1"/>
</dbReference>
<evidence type="ECO:0000313" key="5">
    <source>
        <dbReference type="EMBL" id="MCC9643571.1"/>
    </source>
</evidence>
<organism evidence="5 6">
    <name type="scientific">Rhodopirellula halodulae</name>
    <dbReference type="NCBI Taxonomy" id="2894198"/>
    <lineage>
        <taxon>Bacteria</taxon>
        <taxon>Pseudomonadati</taxon>
        <taxon>Planctomycetota</taxon>
        <taxon>Planctomycetia</taxon>
        <taxon>Pirellulales</taxon>
        <taxon>Pirellulaceae</taxon>
        <taxon>Rhodopirellula</taxon>
    </lineage>
</organism>
<evidence type="ECO:0000259" key="3">
    <source>
        <dbReference type="Pfam" id="PF00534"/>
    </source>
</evidence>
<evidence type="ECO:0000256" key="2">
    <source>
        <dbReference type="ARBA" id="ARBA00022679"/>
    </source>
</evidence>
<evidence type="ECO:0000313" key="6">
    <source>
        <dbReference type="Proteomes" id="UP001430306"/>
    </source>
</evidence>
<feature type="domain" description="Glycosyl transferase family 1" evidence="3">
    <location>
        <begin position="188"/>
        <end position="340"/>
    </location>
</feature>
<dbReference type="EMBL" id="JAJKFW010000025">
    <property type="protein sequence ID" value="MCC9643571.1"/>
    <property type="molecule type" value="Genomic_DNA"/>
</dbReference>
<feature type="domain" description="Glycosyltransferase subfamily 4-like N-terminal" evidence="4">
    <location>
        <begin position="12"/>
        <end position="175"/>
    </location>
</feature>
<protein>
    <submittedName>
        <fullName evidence="5">Glycosyltransferase</fullName>
    </submittedName>
</protein>